<dbReference type="AlphaFoldDB" id="A0ABD0J419"/>
<protein>
    <submittedName>
        <fullName evidence="1">Uncharacterized protein</fullName>
    </submittedName>
</protein>
<dbReference type="EMBL" id="JACVVK020000663">
    <property type="protein sequence ID" value="KAK7458913.1"/>
    <property type="molecule type" value="Genomic_DNA"/>
</dbReference>
<sequence length="78" mass="9257">MVKRGNGMSKPEGVPTDTDVYRLHRKGHWPCPVKPEKKSARRECRVEAKDQCVNRVHCFKTNLRTSFCIKQLEDYFRY</sequence>
<evidence type="ECO:0000313" key="1">
    <source>
        <dbReference type="EMBL" id="KAK7458913.1"/>
    </source>
</evidence>
<reference evidence="1 2" key="1">
    <citation type="journal article" date="2023" name="Sci. Data">
        <title>Genome assembly of the Korean intertidal mud-creeper Batillaria attramentaria.</title>
        <authorList>
            <person name="Patra A.K."/>
            <person name="Ho P.T."/>
            <person name="Jun S."/>
            <person name="Lee S.J."/>
            <person name="Kim Y."/>
            <person name="Won Y.J."/>
        </authorList>
    </citation>
    <scope>NUCLEOTIDE SEQUENCE [LARGE SCALE GENOMIC DNA]</scope>
    <source>
        <strain evidence="1">Wonlab-2016</strain>
    </source>
</reference>
<accession>A0ABD0J419</accession>
<organism evidence="1 2">
    <name type="scientific">Batillaria attramentaria</name>
    <dbReference type="NCBI Taxonomy" id="370345"/>
    <lineage>
        <taxon>Eukaryota</taxon>
        <taxon>Metazoa</taxon>
        <taxon>Spiralia</taxon>
        <taxon>Lophotrochozoa</taxon>
        <taxon>Mollusca</taxon>
        <taxon>Gastropoda</taxon>
        <taxon>Caenogastropoda</taxon>
        <taxon>Sorbeoconcha</taxon>
        <taxon>Cerithioidea</taxon>
        <taxon>Batillariidae</taxon>
        <taxon>Batillaria</taxon>
    </lineage>
</organism>
<name>A0ABD0J419_9CAEN</name>
<dbReference type="Proteomes" id="UP001519460">
    <property type="component" value="Unassembled WGS sequence"/>
</dbReference>
<evidence type="ECO:0000313" key="2">
    <source>
        <dbReference type="Proteomes" id="UP001519460"/>
    </source>
</evidence>
<comment type="caution">
    <text evidence="1">The sequence shown here is derived from an EMBL/GenBank/DDBJ whole genome shotgun (WGS) entry which is preliminary data.</text>
</comment>
<keyword evidence="2" id="KW-1185">Reference proteome</keyword>
<proteinExistence type="predicted"/>
<gene>
    <name evidence="1" type="ORF">BaRGS_00039087</name>
</gene>